<sequence>MLFYAVINGDTCVAGVNGEQATRYALPASSCSSSTTTSNGAANRRRELLQQQRLVSIKLHAFIPASPPPRAPRLPNRPVAPRAPGTVVQPSPPPRPPMLPPPPAPSRQAEVQTLIQIAAQDLPTIQKNISQTISIPVTRSLILLKPTAVPVFTGVITRAVPSGASPDEQREQQQQQLFRAPVIATVRVGHGRMAVFGTESMFTGCCGLGDSDGFDPTEITKIIINTANWTSWYGTKTGHKAILRVADNRLVPIAQYIVATLPSVFATPKEFKANYYLPLMTFANGGYKRCDVYMVLGADPIQRINVKIQNALRSFLEKGKGVLLAGPVVPPALTNTATVVAGQRRRGLMGVDNDDDEPPMALAEVASDWWTLPNLMFGKANEITASGSATAVNESDVLRVHFRELLFKFMELKNDPSTPNSYYAAWNARLMRARADLDTAAIAQFDDALKDKVKEYDQAFGKPPPPLPRPASSGSSSKPPPSPPPMLPPPKPPSPKPPAPKPPAPPPSPMPPATAGYSE</sequence>
<dbReference type="PANTHER" id="PTHR48148:SF3">
    <property type="entry name" value="KERATINOCYTE PROLINE-RICH PROTEIN"/>
    <property type="match status" value="1"/>
</dbReference>
<reference evidence="2" key="1">
    <citation type="journal article" date="2020" name="bioRxiv">
        <title>Comparative genomics of Chlamydomonas.</title>
        <authorList>
            <person name="Craig R.J."/>
            <person name="Hasan A.R."/>
            <person name="Ness R.W."/>
            <person name="Keightley P.D."/>
        </authorList>
    </citation>
    <scope>NUCLEOTIDE SEQUENCE</scope>
    <source>
        <strain evidence="2">CCAP 11/173</strain>
    </source>
</reference>
<evidence type="ECO:0000313" key="2">
    <source>
        <dbReference type="EMBL" id="KAG2439854.1"/>
    </source>
</evidence>
<protein>
    <submittedName>
        <fullName evidence="2">Uncharacterized protein</fullName>
    </submittedName>
</protein>
<feature type="region of interest" description="Disordered" evidence="1">
    <location>
        <begin position="457"/>
        <end position="519"/>
    </location>
</feature>
<dbReference type="EMBL" id="JAEHOD010000039">
    <property type="protein sequence ID" value="KAG2439854.1"/>
    <property type="molecule type" value="Genomic_DNA"/>
</dbReference>
<feature type="compositionally biased region" description="Low complexity" evidence="1">
    <location>
        <begin position="73"/>
        <end position="84"/>
    </location>
</feature>
<evidence type="ECO:0000256" key="1">
    <source>
        <dbReference type="SAM" id="MobiDB-lite"/>
    </source>
</evidence>
<name>A0A835T6R6_9CHLO</name>
<organism evidence="2 3">
    <name type="scientific">Chlamydomonas schloesseri</name>
    <dbReference type="NCBI Taxonomy" id="2026947"/>
    <lineage>
        <taxon>Eukaryota</taxon>
        <taxon>Viridiplantae</taxon>
        <taxon>Chlorophyta</taxon>
        <taxon>core chlorophytes</taxon>
        <taxon>Chlorophyceae</taxon>
        <taxon>CS clade</taxon>
        <taxon>Chlamydomonadales</taxon>
        <taxon>Chlamydomonadaceae</taxon>
        <taxon>Chlamydomonas</taxon>
    </lineage>
</organism>
<keyword evidence="3" id="KW-1185">Reference proteome</keyword>
<gene>
    <name evidence="2" type="ORF">HYH02_010486</name>
</gene>
<feature type="region of interest" description="Disordered" evidence="1">
    <location>
        <begin position="66"/>
        <end position="108"/>
    </location>
</feature>
<proteinExistence type="predicted"/>
<dbReference type="OrthoDB" id="556410at2759"/>
<accession>A0A835T6R6</accession>
<evidence type="ECO:0000313" key="3">
    <source>
        <dbReference type="Proteomes" id="UP000613740"/>
    </source>
</evidence>
<dbReference type="PANTHER" id="PTHR48148">
    <property type="entry name" value="KERATINOCYTE PROLINE-RICH PROTEIN"/>
    <property type="match status" value="1"/>
</dbReference>
<feature type="compositionally biased region" description="Pro residues" evidence="1">
    <location>
        <begin position="90"/>
        <end position="105"/>
    </location>
</feature>
<dbReference type="Proteomes" id="UP000613740">
    <property type="component" value="Unassembled WGS sequence"/>
</dbReference>
<feature type="compositionally biased region" description="Pro residues" evidence="1">
    <location>
        <begin position="478"/>
        <end position="512"/>
    </location>
</feature>
<dbReference type="AlphaFoldDB" id="A0A835T6R6"/>
<comment type="caution">
    <text evidence="2">The sequence shown here is derived from an EMBL/GenBank/DDBJ whole genome shotgun (WGS) entry which is preliminary data.</text>
</comment>